<accession>M4Z0C6</accession>
<evidence type="ECO:0000256" key="1">
    <source>
        <dbReference type="SAM" id="MobiDB-lite"/>
    </source>
</evidence>
<dbReference type="STRING" id="1245469.S58_03220"/>
<dbReference type="KEGG" id="aol:S58_03220"/>
<gene>
    <name evidence="2" type="ORF">S58_03220</name>
</gene>
<protein>
    <submittedName>
        <fullName evidence="2">Uncharacterized protein</fullName>
    </submittedName>
</protein>
<organism evidence="2 3">
    <name type="scientific">Bradyrhizobium oligotrophicum S58</name>
    <dbReference type="NCBI Taxonomy" id="1245469"/>
    <lineage>
        <taxon>Bacteria</taxon>
        <taxon>Pseudomonadati</taxon>
        <taxon>Pseudomonadota</taxon>
        <taxon>Alphaproteobacteria</taxon>
        <taxon>Hyphomicrobiales</taxon>
        <taxon>Nitrobacteraceae</taxon>
        <taxon>Bradyrhizobium</taxon>
    </lineage>
</organism>
<keyword evidence="3" id="KW-1185">Reference proteome</keyword>
<evidence type="ECO:0000313" key="3">
    <source>
        <dbReference type="Proteomes" id="UP000011841"/>
    </source>
</evidence>
<evidence type="ECO:0000313" key="2">
    <source>
        <dbReference type="EMBL" id="BAM86339.1"/>
    </source>
</evidence>
<feature type="region of interest" description="Disordered" evidence="1">
    <location>
        <begin position="43"/>
        <end position="62"/>
    </location>
</feature>
<dbReference type="Proteomes" id="UP000011841">
    <property type="component" value="Chromosome"/>
</dbReference>
<dbReference type="AlphaFoldDB" id="M4Z0C6"/>
<proteinExistence type="predicted"/>
<name>M4Z0C6_9BRAD</name>
<reference evidence="2 3" key="1">
    <citation type="journal article" date="2013" name="Appl. Environ. Microbiol.">
        <title>Genome analysis suggests that the soil oligotrophic bacterium Agromonas oligotrophica (Bradyrhizobium oligotrophicum) is a nitrogen-fixing symbiont of Aeschynomene indica.</title>
        <authorList>
            <person name="Okubo T."/>
            <person name="Fukushima S."/>
            <person name="Itakura M."/>
            <person name="Oshima K."/>
            <person name="Longtonglang A."/>
            <person name="Teaumroong N."/>
            <person name="Mitsui H."/>
            <person name="Hattori M."/>
            <person name="Hattori R."/>
            <person name="Hattori T."/>
            <person name="Minamisawa K."/>
        </authorList>
    </citation>
    <scope>NUCLEOTIDE SEQUENCE [LARGE SCALE GENOMIC DNA]</scope>
    <source>
        <strain evidence="2 3">S58</strain>
    </source>
</reference>
<dbReference type="EMBL" id="AP012603">
    <property type="protein sequence ID" value="BAM86339.1"/>
    <property type="molecule type" value="Genomic_DNA"/>
</dbReference>
<dbReference type="HOGENOM" id="CLU_2895167_0_0_5"/>
<sequence length="62" mass="6849">MPALPTTINFRTMSTNIDQPSRIQTMQIGEPVRIRIDIDAEAPVRDNGTLSAPPPGLQRDSF</sequence>